<dbReference type="InterPro" id="IPR000253">
    <property type="entry name" value="FHA_dom"/>
</dbReference>
<dbReference type="PROSITE" id="PS50006">
    <property type="entry name" value="FHA_DOMAIN"/>
    <property type="match status" value="1"/>
</dbReference>
<dbReference type="Proteomes" id="UP001155483">
    <property type="component" value="Unassembled WGS sequence"/>
</dbReference>
<dbReference type="Pfam" id="PF00498">
    <property type="entry name" value="FHA"/>
    <property type="match status" value="1"/>
</dbReference>
<proteinExistence type="predicted"/>
<evidence type="ECO:0000259" key="1">
    <source>
        <dbReference type="PROSITE" id="PS50006"/>
    </source>
</evidence>
<name>A0A9X3B8J0_9BACT</name>
<protein>
    <submittedName>
        <fullName evidence="2">FHA domain-containing protein</fullName>
    </submittedName>
</protein>
<dbReference type="CDD" id="cd00060">
    <property type="entry name" value="FHA"/>
    <property type="match status" value="1"/>
</dbReference>
<dbReference type="InterPro" id="IPR008984">
    <property type="entry name" value="SMAD_FHA_dom_sf"/>
</dbReference>
<reference evidence="2" key="1">
    <citation type="submission" date="2022-09" db="EMBL/GenBank/DDBJ databases">
        <authorList>
            <person name="Yuan C."/>
            <person name="Ke Z."/>
        </authorList>
    </citation>
    <scope>NUCLEOTIDE SEQUENCE</scope>
    <source>
        <strain evidence="2">LB-8</strain>
    </source>
</reference>
<comment type="caution">
    <text evidence="2">The sequence shown here is derived from an EMBL/GenBank/DDBJ whole genome shotgun (WGS) entry which is preliminary data.</text>
</comment>
<evidence type="ECO:0000313" key="3">
    <source>
        <dbReference type="Proteomes" id="UP001155483"/>
    </source>
</evidence>
<reference evidence="2" key="2">
    <citation type="submission" date="2023-04" db="EMBL/GenBank/DDBJ databases">
        <title>Paracnuella aquatica gen. nov., sp. nov., a member of the family Chitinophagaceae isolated from a hot spring.</title>
        <authorList>
            <person name="Wang C."/>
        </authorList>
    </citation>
    <scope>NUCLEOTIDE SEQUENCE</scope>
    <source>
        <strain evidence="2">LB-8</strain>
    </source>
</reference>
<dbReference type="SUPFAM" id="SSF49879">
    <property type="entry name" value="SMAD/FHA domain"/>
    <property type="match status" value="1"/>
</dbReference>
<organism evidence="2 3">
    <name type="scientific">Paraflavisolibacter caeni</name>
    <dbReference type="NCBI Taxonomy" id="2982496"/>
    <lineage>
        <taxon>Bacteria</taxon>
        <taxon>Pseudomonadati</taxon>
        <taxon>Bacteroidota</taxon>
        <taxon>Chitinophagia</taxon>
        <taxon>Chitinophagales</taxon>
        <taxon>Chitinophagaceae</taxon>
        <taxon>Paraflavisolibacter</taxon>
    </lineage>
</organism>
<dbReference type="RefSeq" id="WP_279297287.1">
    <property type="nucleotide sequence ID" value="NZ_JAOTIF010000008.1"/>
</dbReference>
<gene>
    <name evidence="2" type="ORF">OCK74_12010</name>
</gene>
<feature type="domain" description="FHA" evidence="1">
    <location>
        <begin position="131"/>
        <end position="191"/>
    </location>
</feature>
<sequence>MEIFCGRCKKHFECKEDMILEKSNSLLYLKCPYCQKVLTHQKDASVPFFIPTIVRQQLYDLGYSRWDVDNMTPQTAQEIIQKRLCKSRGESKQESLSAEERGQLAHEIVGWLIVHDEQTKPQTLELKPGHNYIGRKSESKPVPLGIETDDLAMSRWHCDIEVTYNDKLNDYDFIIHDMQSRNGTILNGRVQRKLHEKDLIYLNNNDTFQLGITKIAFRKNSGIQKKEKVVKEVLDSPYQPTLVVSKDKIEHLYK</sequence>
<dbReference type="EMBL" id="JAOTIF010000008">
    <property type="protein sequence ID" value="MCU7549846.1"/>
    <property type="molecule type" value="Genomic_DNA"/>
</dbReference>
<dbReference type="Gene3D" id="2.60.200.20">
    <property type="match status" value="1"/>
</dbReference>
<evidence type="ECO:0000313" key="2">
    <source>
        <dbReference type="EMBL" id="MCU7549846.1"/>
    </source>
</evidence>
<accession>A0A9X3B8J0</accession>
<keyword evidence="3" id="KW-1185">Reference proteome</keyword>
<dbReference type="AlphaFoldDB" id="A0A9X3B8J0"/>